<evidence type="ECO:0000313" key="6">
    <source>
        <dbReference type="EMBL" id="EIM58353.1"/>
    </source>
</evidence>
<dbReference type="GO" id="GO:0000976">
    <property type="term" value="F:transcription cis-regulatory region binding"/>
    <property type="evidence" value="ECO:0007669"/>
    <property type="project" value="TreeGrafter"/>
</dbReference>
<evidence type="ECO:0000259" key="5">
    <source>
        <dbReference type="PROSITE" id="PS50977"/>
    </source>
</evidence>
<dbReference type="Proteomes" id="UP000005753">
    <property type="component" value="Chromosome"/>
</dbReference>
<dbReference type="InterPro" id="IPR009057">
    <property type="entry name" value="Homeodomain-like_sf"/>
</dbReference>
<protein>
    <submittedName>
        <fullName evidence="6">Transcriptional regulator</fullName>
    </submittedName>
</protein>
<dbReference type="PANTHER" id="PTHR30055:SF234">
    <property type="entry name" value="HTH-TYPE TRANSCRIPTIONAL REGULATOR BETI"/>
    <property type="match status" value="1"/>
</dbReference>
<evidence type="ECO:0000256" key="2">
    <source>
        <dbReference type="ARBA" id="ARBA00023125"/>
    </source>
</evidence>
<dbReference type="GO" id="GO:0003700">
    <property type="term" value="F:DNA-binding transcription factor activity"/>
    <property type="evidence" value="ECO:0007669"/>
    <property type="project" value="TreeGrafter"/>
</dbReference>
<dbReference type="HOGENOM" id="CLU_069356_6_0_9"/>
<evidence type="ECO:0000313" key="7">
    <source>
        <dbReference type="Proteomes" id="UP000005753"/>
    </source>
</evidence>
<dbReference type="PRINTS" id="PR00455">
    <property type="entry name" value="HTHTETR"/>
</dbReference>
<dbReference type="eggNOG" id="COG1309">
    <property type="taxonomic scope" value="Bacteria"/>
</dbReference>
<dbReference type="InterPro" id="IPR001647">
    <property type="entry name" value="HTH_TetR"/>
</dbReference>
<dbReference type="SUPFAM" id="SSF46689">
    <property type="entry name" value="Homeodomain-like"/>
    <property type="match status" value="1"/>
</dbReference>
<dbReference type="PANTHER" id="PTHR30055">
    <property type="entry name" value="HTH-TYPE TRANSCRIPTIONAL REGULATOR RUTR"/>
    <property type="match status" value="1"/>
</dbReference>
<proteinExistence type="predicted"/>
<name>I5AX30_EUBC6</name>
<keyword evidence="2 4" id="KW-0238">DNA-binding</keyword>
<feature type="domain" description="HTH tetR-type" evidence="5">
    <location>
        <begin position="6"/>
        <end position="66"/>
    </location>
</feature>
<reference evidence="6 7" key="1">
    <citation type="submission" date="2010-08" db="EMBL/GenBank/DDBJ databases">
        <authorList>
            <consortium name="US DOE Joint Genome Institute (JGI-PGF)"/>
            <person name="Lucas S."/>
            <person name="Copeland A."/>
            <person name="Lapidus A."/>
            <person name="Cheng J.-F."/>
            <person name="Bruce D."/>
            <person name="Goodwin L."/>
            <person name="Pitluck S."/>
            <person name="Land M.L."/>
            <person name="Hauser L."/>
            <person name="Chang Y.-J."/>
            <person name="Anderson I.J."/>
            <person name="Johnson E."/>
            <person name="Mulhopadhyay B."/>
            <person name="Kyrpides N."/>
            <person name="Woyke T.J."/>
        </authorList>
    </citation>
    <scope>NUCLEOTIDE SEQUENCE [LARGE SCALE GENOMIC DNA]</scope>
    <source>
        <strain evidence="6 7">6</strain>
    </source>
</reference>
<dbReference type="STRING" id="633697.EubceDRAFT1_2642"/>
<evidence type="ECO:0000256" key="4">
    <source>
        <dbReference type="PROSITE-ProRule" id="PRU00335"/>
    </source>
</evidence>
<dbReference type="EMBL" id="CM001487">
    <property type="protein sequence ID" value="EIM58353.1"/>
    <property type="molecule type" value="Genomic_DNA"/>
</dbReference>
<keyword evidence="7" id="KW-1185">Reference proteome</keyword>
<dbReference type="InterPro" id="IPR050109">
    <property type="entry name" value="HTH-type_TetR-like_transc_reg"/>
</dbReference>
<accession>I5AX30</accession>
<gene>
    <name evidence="6" type="ORF">EubceDRAFT1_2642</name>
</gene>
<dbReference type="PROSITE" id="PS50977">
    <property type="entry name" value="HTH_TETR_2"/>
    <property type="match status" value="1"/>
</dbReference>
<dbReference type="AlphaFoldDB" id="I5AX30"/>
<keyword evidence="3" id="KW-0804">Transcription</keyword>
<dbReference type="Pfam" id="PF00440">
    <property type="entry name" value="TetR_N"/>
    <property type="match status" value="1"/>
</dbReference>
<reference evidence="6 7" key="2">
    <citation type="submission" date="2012-02" db="EMBL/GenBank/DDBJ databases">
        <title>Improved High-Quality Draft sequence of Eubacterium cellulosolvens 6.</title>
        <authorList>
            <consortium name="US DOE Joint Genome Institute"/>
            <person name="Lucas S."/>
            <person name="Han J."/>
            <person name="Lapidus A."/>
            <person name="Cheng J.-F."/>
            <person name="Goodwin L."/>
            <person name="Pitluck S."/>
            <person name="Peters L."/>
            <person name="Mikhailova N."/>
            <person name="Gu W."/>
            <person name="Detter J.C."/>
            <person name="Han C."/>
            <person name="Tapia R."/>
            <person name="Land M."/>
            <person name="Hauser L."/>
            <person name="Kyrpides N."/>
            <person name="Ivanova N."/>
            <person name="Pagani I."/>
            <person name="Johnson E."/>
            <person name="Mukhopadhyay B."/>
            <person name="Anderson I."/>
            <person name="Woyke T."/>
        </authorList>
    </citation>
    <scope>NUCLEOTIDE SEQUENCE [LARGE SCALE GENOMIC DNA]</scope>
    <source>
        <strain evidence="6 7">6</strain>
    </source>
</reference>
<dbReference type="OrthoDB" id="494991at2"/>
<keyword evidence="1" id="KW-0805">Transcription regulation</keyword>
<evidence type="ECO:0000256" key="1">
    <source>
        <dbReference type="ARBA" id="ARBA00023015"/>
    </source>
</evidence>
<organism evidence="6 7">
    <name type="scientific">Eubacterium cellulosolvens (strain ATCC 43171 / JCM 9499 / 6)</name>
    <name type="common">Cillobacterium cellulosolvens</name>
    <dbReference type="NCBI Taxonomy" id="633697"/>
    <lineage>
        <taxon>Bacteria</taxon>
        <taxon>Bacillati</taxon>
        <taxon>Bacillota</taxon>
        <taxon>Clostridia</taxon>
        <taxon>Eubacteriales</taxon>
        <taxon>Eubacteriaceae</taxon>
        <taxon>Eubacterium</taxon>
    </lineage>
</organism>
<feature type="DNA-binding region" description="H-T-H motif" evidence="4">
    <location>
        <begin position="29"/>
        <end position="48"/>
    </location>
</feature>
<evidence type="ECO:0000256" key="3">
    <source>
        <dbReference type="ARBA" id="ARBA00023163"/>
    </source>
</evidence>
<dbReference type="Gene3D" id="1.10.357.10">
    <property type="entry name" value="Tetracycline Repressor, domain 2"/>
    <property type="match status" value="1"/>
</dbReference>
<sequence length="204" mass="23502">MPRDKTENHGKIVDAAFREFLEYGFADASLRRIAAACEMSVSGLYKHFPGKEEMFAALVDPAIEGLMSLYREVQGDYDEALQKMDGEDPSINQNELIRLMEYIYEHYDEFKLIICKSGGTMYEDFAHRMAKIEEEATGRYMDDLRQMGVEVQSVDAKELHLLVTSYIEAVFQPVVHDFSKKEALHYAQTLEKFYIPAWKALFGI</sequence>